<dbReference type="Proteomes" id="UP000678276">
    <property type="component" value="Unassembled WGS sequence"/>
</dbReference>
<comment type="similarity">
    <text evidence="1">Belongs to the Gfa family.</text>
</comment>
<keyword evidence="2" id="KW-0479">Metal-binding</keyword>
<evidence type="ECO:0000256" key="3">
    <source>
        <dbReference type="ARBA" id="ARBA00022833"/>
    </source>
</evidence>
<protein>
    <submittedName>
        <fullName evidence="6">GFA family protein</fullName>
    </submittedName>
</protein>
<dbReference type="PANTHER" id="PTHR33337">
    <property type="entry name" value="GFA DOMAIN-CONTAINING PROTEIN"/>
    <property type="match status" value="1"/>
</dbReference>
<organism evidence="6 7">
    <name type="scientific">Jiella mangrovi</name>
    <dbReference type="NCBI Taxonomy" id="2821407"/>
    <lineage>
        <taxon>Bacteria</taxon>
        <taxon>Pseudomonadati</taxon>
        <taxon>Pseudomonadota</taxon>
        <taxon>Alphaproteobacteria</taxon>
        <taxon>Hyphomicrobiales</taxon>
        <taxon>Aurantimonadaceae</taxon>
        <taxon>Jiella</taxon>
    </lineage>
</organism>
<name>A0ABS4BJV0_9HYPH</name>
<evidence type="ECO:0000256" key="4">
    <source>
        <dbReference type="ARBA" id="ARBA00023239"/>
    </source>
</evidence>
<evidence type="ECO:0000256" key="1">
    <source>
        <dbReference type="ARBA" id="ARBA00005495"/>
    </source>
</evidence>
<dbReference type="PANTHER" id="PTHR33337:SF40">
    <property type="entry name" value="CENP-V_GFA DOMAIN-CONTAINING PROTEIN-RELATED"/>
    <property type="match status" value="1"/>
</dbReference>
<evidence type="ECO:0000313" key="6">
    <source>
        <dbReference type="EMBL" id="MBP0616279.1"/>
    </source>
</evidence>
<evidence type="ECO:0000256" key="2">
    <source>
        <dbReference type="ARBA" id="ARBA00022723"/>
    </source>
</evidence>
<evidence type="ECO:0000259" key="5">
    <source>
        <dbReference type="PROSITE" id="PS51891"/>
    </source>
</evidence>
<keyword evidence="4" id="KW-0456">Lyase</keyword>
<evidence type="ECO:0000313" key="7">
    <source>
        <dbReference type="Proteomes" id="UP000678276"/>
    </source>
</evidence>
<accession>A0ABS4BJV0</accession>
<keyword evidence="3" id="KW-0862">Zinc</keyword>
<dbReference type="Pfam" id="PF04828">
    <property type="entry name" value="GFA"/>
    <property type="match status" value="1"/>
</dbReference>
<dbReference type="SUPFAM" id="SSF51316">
    <property type="entry name" value="Mss4-like"/>
    <property type="match status" value="1"/>
</dbReference>
<feature type="domain" description="CENP-V/GFA" evidence="5">
    <location>
        <begin position="9"/>
        <end position="108"/>
    </location>
</feature>
<comment type="caution">
    <text evidence="6">The sequence shown here is derived from an EMBL/GenBank/DDBJ whole genome shotgun (WGS) entry which is preliminary data.</text>
</comment>
<gene>
    <name evidence="6" type="ORF">J6595_11865</name>
</gene>
<dbReference type="RefSeq" id="WP_209594777.1">
    <property type="nucleotide sequence ID" value="NZ_JAGJCF010000007.1"/>
</dbReference>
<dbReference type="InterPro" id="IPR011057">
    <property type="entry name" value="Mss4-like_sf"/>
</dbReference>
<dbReference type="InterPro" id="IPR006913">
    <property type="entry name" value="CENP-V/GFA"/>
</dbReference>
<keyword evidence="7" id="KW-1185">Reference proteome</keyword>
<proteinExistence type="inferred from homology"/>
<reference evidence="6 7" key="1">
    <citation type="submission" date="2021-04" db="EMBL/GenBank/DDBJ databases">
        <title>Whole genome sequence of Jiella sp. KSK16Y-1.</title>
        <authorList>
            <person name="Tuo L."/>
        </authorList>
    </citation>
    <scope>NUCLEOTIDE SEQUENCE [LARGE SCALE GENOMIC DNA]</scope>
    <source>
        <strain evidence="6 7">KSK16Y-1</strain>
    </source>
</reference>
<sequence length="139" mass="15121">MTHPSTPHHTGGCRCGAIRFAASADPHFASLCHCEDCRRASGAPFLSFVGFYRSEVSFDGGEGRGYGSGPTRRSFCETCGAPIAYYDTRLPDRIYFNLGAMDAPHRYEPTLQAYAAERLPFACIAIDLPARDKGGVPRP</sequence>
<dbReference type="EMBL" id="JAGJCF010000007">
    <property type="protein sequence ID" value="MBP0616279.1"/>
    <property type="molecule type" value="Genomic_DNA"/>
</dbReference>
<dbReference type="Gene3D" id="3.90.1590.10">
    <property type="entry name" value="glutathione-dependent formaldehyde- activating enzyme (gfa)"/>
    <property type="match status" value="1"/>
</dbReference>
<dbReference type="PROSITE" id="PS51891">
    <property type="entry name" value="CENP_V_GFA"/>
    <property type="match status" value="1"/>
</dbReference>